<dbReference type="PANTHER" id="PTHR43252">
    <property type="entry name" value="TRANSCRIPTIONAL REGULATOR YQJI"/>
    <property type="match status" value="1"/>
</dbReference>
<dbReference type="AlphaFoldDB" id="A0A1C4W6R6"/>
<accession>A0A1C4W6R6</accession>
<dbReference type="InterPro" id="IPR036388">
    <property type="entry name" value="WH-like_DNA-bd_sf"/>
</dbReference>
<dbReference type="SUPFAM" id="SSF46785">
    <property type="entry name" value="Winged helix' DNA-binding domain"/>
    <property type="match status" value="1"/>
</dbReference>
<feature type="domain" description="Transcription regulator PadR N-terminal" evidence="1">
    <location>
        <begin position="15"/>
        <end position="90"/>
    </location>
</feature>
<evidence type="ECO:0000259" key="1">
    <source>
        <dbReference type="Pfam" id="PF03551"/>
    </source>
</evidence>
<name>A0A1C4W6R6_9ACTN</name>
<gene>
    <name evidence="2" type="ORF">GA0074696_1653</name>
</gene>
<sequence length="203" mass="23135">MAARAHRHSPLAMMVLALLVEQPMHAYRMQQLIQEREKQDVVNVAQRNSIYQAIERLRRDELVRVSHTARDERRPERTVYELTDAGRRTLDGWLVEALATPAREFPEFPAALSFLPLLPPAEAARQLERRAETLAARLREREAVLARVDLPRLFLIEDEYRLALLRTELEWVRGLAADLHAGTLTWSGEWLAGWTGAAAGAGE</sequence>
<evidence type="ECO:0000313" key="3">
    <source>
        <dbReference type="Proteomes" id="UP000198228"/>
    </source>
</evidence>
<organism evidence="2 3">
    <name type="scientific">Micromonospora purpureochromogenes</name>
    <dbReference type="NCBI Taxonomy" id="47872"/>
    <lineage>
        <taxon>Bacteria</taxon>
        <taxon>Bacillati</taxon>
        <taxon>Actinomycetota</taxon>
        <taxon>Actinomycetes</taxon>
        <taxon>Micromonosporales</taxon>
        <taxon>Micromonosporaceae</taxon>
        <taxon>Micromonospora</taxon>
    </lineage>
</organism>
<dbReference type="EMBL" id="LT607410">
    <property type="protein sequence ID" value="SCE91912.1"/>
    <property type="molecule type" value="Genomic_DNA"/>
</dbReference>
<reference evidence="2 3" key="1">
    <citation type="submission" date="2016-06" db="EMBL/GenBank/DDBJ databases">
        <authorList>
            <person name="Kjaerup R.B."/>
            <person name="Dalgaard T.S."/>
            <person name="Juul-Madsen H.R."/>
        </authorList>
    </citation>
    <scope>NUCLEOTIDE SEQUENCE [LARGE SCALE GENOMIC DNA]</scope>
    <source>
        <strain evidence="2 3">DSM 43821</strain>
    </source>
</reference>
<dbReference type="RefSeq" id="WP_088960531.1">
    <property type="nucleotide sequence ID" value="NZ_LT607410.1"/>
</dbReference>
<dbReference type="InterPro" id="IPR005149">
    <property type="entry name" value="Tscrpt_reg_PadR_N"/>
</dbReference>
<dbReference type="Pfam" id="PF03551">
    <property type="entry name" value="PadR"/>
    <property type="match status" value="1"/>
</dbReference>
<dbReference type="PANTHER" id="PTHR43252:SF2">
    <property type="entry name" value="TRANSCRIPTION REGULATOR, PADR-LIKE FAMILY"/>
    <property type="match status" value="1"/>
</dbReference>
<dbReference type="Gene3D" id="1.10.10.10">
    <property type="entry name" value="Winged helix-like DNA-binding domain superfamily/Winged helix DNA-binding domain"/>
    <property type="match status" value="1"/>
</dbReference>
<proteinExistence type="predicted"/>
<evidence type="ECO:0000313" key="2">
    <source>
        <dbReference type="EMBL" id="SCE91912.1"/>
    </source>
</evidence>
<dbReference type="Proteomes" id="UP000198228">
    <property type="component" value="Chromosome I"/>
</dbReference>
<protein>
    <submittedName>
        <fullName evidence="2">Transcriptional regulator, PadR family</fullName>
    </submittedName>
</protein>
<dbReference type="InterPro" id="IPR036390">
    <property type="entry name" value="WH_DNA-bd_sf"/>
</dbReference>